<dbReference type="Proteomes" id="UP000887565">
    <property type="component" value="Unplaced"/>
</dbReference>
<keyword evidence="2" id="KW-1185">Reference proteome</keyword>
<accession>A0A915HVY8</accession>
<sequence length="74" mass="8182">MICTSLSKSPASSTTRTAVPLDTFTVTPSHLSQWSQSLHVRPYEMVSKRSMPVKEITNNPSSNPRNNEYCSIPG</sequence>
<feature type="compositionally biased region" description="Polar residues" evidence="1">
    <location>
        <begin position="56"/>
        <end position="74"/>
    </location>
</feature>
<dbReference type="WBParaSite" id="nRc.2.0.1.t05717-RA">
    <property type="protein sequence ID" value="nRc.2.0.1.t05717-RA"/>
    <property type="gene ID" value="nRc.2.0.1.g05717"/>
</dbReference>
<evidence type="ECO:0000313" key="3">
    <source>
        <dbReference type="WBParaSite" id="nRc.2.0.1.t05717-RA"/>
    </source>
</evidence>
<name>A0A915HVY8_ROMCU</name>
<evidence type="ECO:0000313" key="2">
    <source>
        <dbReference type="Proteomes" id="UP000887565"/>
    </source>
</evidence>
<dbReference type="AlphaFoldDB" id="A0A915HVY8"/>
<evidence type="ECO:0000256" key="1">
    <source>
        <dbReference type="SAM" id="MobiDB-lite"/>
    </source>
</evidence>
<proteinExistence type="predicted"/>
<protein>
    <submittedName>
        <fullName evidence="3">AC4</fullName>
    </submittedName>
</protein>
<organism evidence="2 3">
    <name type="scientific">Romanomermis culicivorax</name>
    <name type="common">Nematode worm</name>
    <dbReference type="NCBI Taxonomy" id="13658"/>
    <lineage>
        <taxon>Eukaryota</taxon>
        <taxon>Metazoa</taxon>
        <taxon>Ecdysozoa</taxon>
        <taxon>Nematoda</taxon>
        <taxon>Enoplea</taxon>
        <taxon>Dorylaimia</taxon>
        <taxon>Mermithida</taxon>
        <taxon>Mermithoidea</taxon>
        <taxon>Mermithidae</taxon>
        <taxon>Romanomermis</taxon>
    </lineage>
</organism>
<reference evidence="3" key="1">
    <citation type="submission" date="2022-11" db="UniProtKB">
        <authorList>
            <consortium name="WormBaseParasite"/>
        </authorList>
    </citation>
    <scope>IDENTIFICATION</scope>
</reference>
<feature type="region of interest" description="Disordered" evidence="1">
    <location>
        <begin position="54"/>
        <end position="74"/>
    </location>
</feature>